<comment type="caution">
    <text evidence="2">The sequence shown here is derived from an EMBL/GenBank/DDBJ whole genome shotgun (WGS) entry which is preliminary data.</text>
</comment>
<dbReference type="SUPFAM" id="SSF109854">
    <property type="entry name" value="DinB/YfiT-like putative metalloenzymes"/>
    <property type="match status" value="1"/>
</dbReference>
<dbReference type="Proteomes" id="UP000317238">
    <property type="component" value="Unassembled WGS sequence"/>
</dbReference>
<protein>
    <submittedName>
        <fullName evidence="2">DinB superfamily protein</fullName>
    </submittedName>
</protein>
<accession>A0A5C5Y2K5</accession>
<dbReference type="Pfam" id="PF12867">
    <property type="entry name" value="DinB_2"/>
    <property type="match status" value="1"/>
</dbReference>
<organism evidence="2 3">
    <name type="scientific">Crateriforma conspicua</name>
    <dbReference type="NCBI Taxonomy" id="2527996"/>
    <lineage>
        <taxon>Bacteria</taxon>
        <taxon>Pseudomonadati</taxon>
        <taxon>Planctomycetota</taxon>
        <taxon>Planctomycetia</taxon>
        <taxon>Planctomycetales</taxon>
        <taxon>Planctomycetaceae</taxon>
        <taxon>Crateriforma</taxon>
    </lineage>
</organism>
<proteinExistence type="predicted"/>
<sequence>MSDIRSLMTQQFENEIARTRQVLDVVTDAVLDYQASPTMRSVRWNVSHLVDVPSWAEIILKADEFDVAPPDGPPHETPEMATVADAMKALDKNVAEARTALADFDVQSLDADWSLKAGGQTLMTTSRYETFQMFEISHVAHHRGHLLVYLRMNGVETPLLYGG</sequence>
<evidence type="ECO:0000259" key="1">
    <source>
        <dbReference type="Pfam" id="PF12867"/>
    </source>
</evidence>
<dbReference type="OrthoDB" id="119432at2"/>
<reference evidence="2 3" key="1">
    <citation type="submission" date="2019-02" db="EMBL/GenBank/DDBJ databases">
        <title>Deep-cultivation of Planctomycetes and their phenomic and genomic characterization uncovers novel biology.</title>
        <authorList>
            <person name="Wiegand S."/>
            <person name="Jogler M."/>
            <person name="Boedeker C."/>
            <person name="Pinto D."/>
            <person name="Vollmers J."/>
            <person name="Rivas-Marin E."/>
            <person name="Kohn T."/>
            <person name="Peeters S.H."/>
            <person name="Heuer A."/>
            <person name="Rast P."/>
            <person name="Oberbeckmann S."/>
            <person name="Bunk B."/>
            <person name="Jeske O."/>
            <person name="Meyerdierks A."/>
            <person name="Storesund J.E."/>
            <person name="Kallscheuer N."/>
            <person name="Luecker S."/>
            <person name="Lage O.M."/>
            <person name="Pohl T."/>
            <person name="Merkel B.J."/>
            <person name="Hornburger P."/>
            <person name="Mueller R.-W."/>
            <person name="Bruemmer F."/>
            <person name="Labrenz M."/>
            <person name="Spormann A.M."/>
            <person name="Op Den Camp H."/>
            <person name="Overmann J."/>
            <person name="Amann R."/>
            <person name="Jetten M.S.M."/>
            <person name="Mascher T."/>
            <person name="Medema M.H."/>
            <person name="Devos D.P."/>
            <person name="Kaster A.-K."/>
            <person name="Ovreas L."/>
            <person name="Rohde M."/>
            <person name="Galperin M.Y."/>
            <person name="Jogler C."/>
        </authorList>
    </citation>
    <scope>NUCLEOTIDE SEQUENCE [LARGE SCALE GENOMIC DNA]</scope>
    <source>
        <strain evidence="2 3">Pan14r</strain>
    </source>
</reference>
<dbReference type="RefSeq" id="WP_146438335.1">
    <property type="nucleotide sequence ID" value="NZ_SJPL01000001.1"/>
</dbReference>
<dbReference type="EMBL" id="SJPL01000001">
    <property type="protein sequence ID" value="TWT68475.1"/>
    <property type="molecule type" value="Genomic_DNA"/>
</dbReference>
<evidence type="ECO:0000313" key="3">
    <source>
        <dbReference type="Proteomes" id="UP000317238"/>
    </source>
</evidence>
<evidence type="ECO:0000313" key="2">
    <source>
        <dbReference type="EMBL" id="TWT68475.1"/>
    </source>
</evidence>
<dbReference type="Gene3D" id="1.20.120.450">
    <property type="entry name" value="dinb family like domain"/>
    <property type="match status" value="1"/>
</dbReference>
<feature type="domain" description="DinB-like" evidence="1">
    <location>
        <begin position="11"/>
        <end position="145"/>
    </location>
</feature>
<keyword evidence="3" id="KW-1185">Reference proteome</keyword>
<dbReference type="AlphaFoldDB" id="A0A5C5Y2K5"/>
<gene>
    <name evidence="2" type="ORF">Pan14r_07200</name>
</gene>
<name>A0A5C5Y2K5_9PLAN</name>
<dbReference type="InterPro" id="IPR034660">
    <property type="entry name" value="DinB/YfiT-like"/>
</dbReference>
<dbReference type="InterPro" id="IPR024775">
    <property type="entry name" value="DinB-like"/>
</dbReference>